<keyword evidence="3" id="KW-1185">Reference proteome</keyword>
<feature type="domain" description="DUF4954" evidence="1">
    <location>
        <begin position="2"/>
        <end position="428"/>
    </location>
</feature>
<dbReference type="InterPro" id="IPR032533">
    <property type="entry name" value="DUF4954"/>
</dbReference>
<evidence type="ECO:0000313" key="2">
    <source>
        <dbReference type="EMBL" id="SJZ46956.1"/>
    </source>
</evidence>
<evidence type="ECO:0000259" key="1">
    <source>
        <dbReference type="Pfam" id="PF16314"/>
    </source>
</evidence>
<dbReference type="AlphaFoldDB" id="A0A1T4KX03"/>
<dbReference type="OrthoDB" id="9814955at2"/>
<dbReference type="STRING" id="29524.SAMN02745171_00195"/>
<proteinExistence type="predicted"/>
<name>A0A1T4KX03_9PORP</name>
<dbReference type="Proteomes" id="UP000190121">
    <property type="component" value="Unassembled WGS sequence"/>
</dbReference>
<sequence length="632" mass="70296">MRNLKNIEIEQMKALGCSAEDWSLITVDDDFYPASYHHVTLKGKCHLGTCRGVYRSQAYAPRTLGVSHVVLEECTLGRDVLIEYVDGSIRGYKIGDNVTIAHIASLKADPRASFGIGFPISVLDETGGRRVSISSSLSAQLAYIIAFAKHDAVLQERIDTLIREEAENVAQQGAYIGAGTTLLYGGIYHNVCIGKNTYIEGNVSLKDGIIGDSVHIEGNSIGNTFWIGRDSQLQGSTLLHTFVGEGCHISGGFYAHDSLIFANSTLANGEAAAAFLAPYTVSMHKSTLLIGGLFSFFNAGSGTNQSNHHYRLGAMHYGVLERGVKFASDAYILWPAHIGAFSKIMGRIYALPNTSDFPFSEVRGEGNKAHLYPALTLVQVGTWRDLFKWPKRERRNKDFSEEWLDNIDFRWEQPFLVESCFRGWSALAHHTPEEMFNLYRVTVTAGDMATGKELYRRLLTIILALSLQDTTLSESSSITEKRYLDLAGVSVAFSDYNAWVEQEKNSPSTTIRELKKRLDTISKGSDRQDTLLLSTILSALYPEYSTLPESAWKFLLKEQALKDALHIEKLVLKEATRELMPQRAMNFGFLAEEKGGFEADFRAVRGAIEAHSSIRELKDYFATLRNRLSSLS</sequence>
<protein>
    <recommendedName>
        <fullName evidence="1">DUF4954 domain-containing protein</fullName>
    </recommendedName>
</protein>
<dbReference type="EMBL" id="FUXE01000002">
    <property type="protein sequence ID" value="SJZ46956.1"/>
    <property type="molecule type" value="Genomic_DNA"/>
</dbReference>
<evidence type="ECO:0000313" key="3">
    <source>
        <dbReference type="Proteomes" id="UP000190121"/>
    </source>
</evidence>
<dbReference type="Gene3D" id="2.160.10.10">
    <property type="entry name" value="Hexapeptide repeat proteins"/>
    <property type="match status" value="1"/>
</dbReference>
<reference evidence="3" key="1">
    <citation type="submission" date="2017-02" db="EMBL/GenBank/DDBJ databases">
        <authorList>
            <person name="Varghese N."/>
            <person name="Submissions S."/>
        </authorList>
    </citation>
    <scope>NUCLEOTIDE SEQUENCE [LARGE SCALE GENOMIC DNA]</scope>
    <source>
        <strain evidence="3">ATCC 51356</strain>
    </source>
</reference>
<organism evidence="2 3">
    <name type="scientific">Porphyromonas circumdentaria</name>
    <dbReference type="NCBI Taxonomy" id="29524"/>
    <lineage>
        <taxon>Bacteria</taxon>
        <taxon>Pseudomonadati</taxon>
        <taxon>Bacteroidota</taxon>
        <taxon>Bacteroidia</taxon>
        <taxon>Bacteroidales</taxon>
        <taxon>Porphyromonadaceae</taxon>
        <taxon>Porphyromonas</taxon>
    </lineage>
</organism>
<gene>
    <name evidence="2" type="ORF">SAMN02745171_00195</name>
</gene>
<dbReference type="InterPro" id="IPR011004">
    <property type="entry name" value="Trimer_LpxA-like_sf"/>
</dbReference>
<dbReference type="SUPFAM" id="SSF51161">
    <property type="entry name" value="Trimeric LpxA-like enzymes"/>
    <property type="match status" value="1"/>
</dbReference>
<accession>A0A1T4KX03</accession>
<dbReference type="Pfam" id="PF16314">
    <property type="entry name" value="DUF4954"/>
    <property type="match status" value="1"/>
</dbReference>
<dbReference type="RefSeq" id="WP_078736165.1">
    <property type="nucleotide sequence ID" value="NZ_FUXE01000002.1"/>
</dbReference>